<reference evidence="1 2" key="1">
    <citation type="journal article" date="2015" name="Genome Announc.">
        <title>Draft Genome Sequence of the Terrestrial Cyanobacterium Scytonema millei VB511283, Isolated from Eastern India.</title>
        <authorList>
            <person name="Sen D."/>
            <person name="Chandrababunaidu M.M."/>
            <person name="Singh D."/>
            <person name="Sanghi N."/>
            <person name="Ghorai A."/>
            <person name="Mishra G.P."/>
            <person name="Madduluri M."/>
            <person name="Adhikary S.P."/>
            <person name="Tripathy S."/>
        </authorList>
    </citation>
    <scope>NUCLEOTIDE SEQUENCE [LARGE SCALE GENOMIC DNA]</scope>
    <source>
        <strain evidence="1 2">VB511283</strain>
    </source>
</reference>
<evidence type="ECO:0000313" key="1">
    <source>
        <dbReference type="EMBL" id="NHC37044.1"/>
    </source>
</evidence>
<keyword evidence="2" id="KW-1185">Reference proteome</keyword>
<comment type="caution">
    <text evidence="1">The sequence shown here is derived from an EMBL/GenBank/DDBJ whole genome shotgun (WGS) entry which is preliminary data.</text>
</comment>
<evidence type="ECO:0008006" key="3">
    <source>
        <dbReference type="Google" id="ProtNLM"/>
    </source>
</evidence>
<dbReference type="OrthoDB" id="513405at2"/>
<organism evidence="1 2">
    <name type="scientific">Scytonema millei VB511283</name>
    <dbReference type="NCBI Taxonomy" id="1245923"/>
    <lineage>
        <taxon>Bacteria</taxon>
        <taxon>Bacillati</taxon>
        <taxon>Cyanobacteriota</taxon>
        <taxon>Cyanophyceae</taxon>
        <taxon>Nostocales</taxon>
        <taxon>Scytonemataceae</taxon>
        <taxon>Scytonema</taxon>
    </lineage>
</organism>
<protein>
    <recommendedName>
        <fullName evidence="3">Knr4/Smi1-like domain-containing protein</fullName>
    </recommendedName>
</protein>
<proteinExistence type="predicted"/>
<gene>
    <name evidence="1" type="ORF">QH73_0020810</name>
</gene>
<accession>A0A9X5E8D4</accession>
<evidence type="ECO:0000313" key="2">
    <source>
        <dbReference type="Proteomes" id="UP000031532"/>
    </source>
</evidence>
<dbReference type="EMBL" id="JTJC03000006">
    <property type="protein sequence ID" value="NHC37044.1"/>
    <property type="molecule type" value="Genomic_DNA"/>
</dbReference>
<dbReference type="Proteomes" id="UP000031532">
    <property type="component" value="Unassembled WGS sequence"/>
</dbReference>
<name>A0A9X5E8D4_9CYAN</name>
<sequence>MVSTLNEALEFIANYVPPKSPDGRVAYPILEDGLSYAEIKQKLKDLPFDLPTEVYELYQWSDGGFLGNLPYPNRSDRSEYAKIDKFISLGRAVSLAKEWGNGAFPLFEYEDGDICFTVGSQVKQRIAPIFCRHKSSVAEQPKYDSLTTMMVKLVEGIQSESRRSAN</sequence>
<dbReference type="AlphaFoldDB" id="A0A9X5E8D4"/>
<dbReference type="RefSeq" id="WP_039713955.1">
    <property type="nucleotide sequence ID" value="NZ_JTJC03000006.1"/>
</dbReference>